<evidence type="ECO:0000313" key="10">
    <source>
        <dbReference type="EMBL" id="MFL9878934.1"/>
    </source>
</evidence>
<dbReference type="Gene3D" id="3.30.2010.10">
    <property type="entry name" value="Metalloproteases ('zincins'), catalytic domain"/>
    <property type="match status" value="1"/>
</dbReference>
<feature type="domain" description="Peptidase M48" evidence="8">
    <location>
        <begin position="167"/>
        <end position="342"/>
    </location>
</feature>
<dbReference type="Pfam" id="PF01435">
    <property type="entry name" value="Peptidase_M48"/>
    <property type="match status" value="1"/>
</dbReference>
<reference evidence="10 11" key="1">
    <citation type="journal article" date="2024" name="Chem. Sci.">
        <title>Discovery of megapolipeptins by genome mining of a Burkholderiales bacteria collection.</title>
        <authorList>
            <person name="Paulo B.S."/>
            <person name="Recchia M.J.J."/>
            <person name="Lee S."/>
            <person name="Fergusson C.H."/>
            <person name="Romanowski S.B."/>
            <person name="Hernandez A."/>
            <person name="Krull N."/>
            <person name="Liu D.Y."/>
            <person name="Cavanagh H."/>
            <person name="Bos A."/>
            <person name="Gray C.A."/>
            <person name="Murphy B.T."/>
            <person name="Linington R.G."/>
            <person name="Eustaquio A.S."/>
        </authorList>
    </citation>
    <scope>NUCLEOTIDE SEQUENCE [LARGE SCALE GENOMIC DNA]</scope>
    <source>
        <strain evidence="10 11">RL21-008-BIB-B</strain>
    </source>
</reference>
<dbReference type="InterPro" id="IPR051156">
    <property type="entry name" value="Mito/Outer_Membr_Metalloprot"/>
</dbReference>
<dbReference type="Pfam" id="PF23368">
    <property type="entry name" value="DUF7092"/>
    <property type="match status" value="1"/>
</dbReference>
<dbReference type="CDD" id="cd07332">
    <property type="entry name" value="M48C_Oma1_like"/>
    <property type="match status" value="1"/>
</dbReference>
<evidence type="ECO:0000259" key="8">
    <source>
        <dbReference type="Pfam" id="PF01435"/>
    </source>
</evidence>
<keyword evidence="7" id="KW-0472">Membrane</keyword>
<comment type="similarity">
    <text evidence="6">Belongs to the peptidase M48 family.</text>
</comment>
<dbReference type="RefSeq" id="WP_408167926.1">
    <property type="nucleotide sequence ID" value="NZ_JAQQFR010000006.1"/>
</dbReference>
<dbReference type="InterPro" id="IPR055518">
    <property type="entry name" value="DUF7092"/>
</dbReference>
<evidence type="ECO:0000256" key="4">
    <source>
        <dbReference type="ARBA" id="ARBA00022833"/>
    </source>
</evidence>
<keyword evidence="5 6" id="KW-0482">Metalloprotease</keyword>
<evidence type="ECO:0000256" key="5">
    <source>
        <dbReference type="ARBA" id="ARBA00023049"/>
    </source>
</evidence>
<evidence type="ECO:0000313" key="11">
    <source>
        <dbReference type="Proteomes" id="UP001629214"/>
    </source>
</evidence>
<accession>A0ABW8Z7D2</accession>
<organism evidence="10 11">
    <name type="scientific">Herbaspirillum rhizosphaerae</name>
    <dbReference type="NCBI Taxonomy" id="346179"/>
    <lineage>
        <taxon>Bacteria</taxon>
        <taxon>Pseudomonadati</taxon>
        <taxon>Pseudomonadota</taxon>
        <taxon>Betaproteobacteria</taxon>
        <taxon>Burkholderiales</taxon>
        <taxon>Oxalobacteraceae</taxon>
        <taxon>Herbaspirillum</taxon>
    </lineage>
</organism>
<sequence>MTTAVAAFYFDGKTSRRHAVTLEVIDGMARIYSSHESSGDTAPMERVCPITQLRVSERLSRAARKVTYPDGAYLEIQDQAAFAVLLESTSHRDSLVVRMQQNWRATLAAAAALIVLLIVSYLYLLPAASGVIARSLPISVEQRIGEGALDFLDKHILAPTALPSAQRAAITARFKTLTASMDAVEPIPPYEIVFRKSRIGPNAFALPSGQIVLTDEIVTMLNDDDAVMGVLAHELGHLQRRHLMRRLIQSSAIGAAATVLFGDVSAVIANIPTVLLDMKYSRDVEREADDYAIALFKANGMSRQKLAYVFEKLGEKEAGGGGVPPYLSSHPASAERVERILNAR</sequence>
<keyword evidence="3 6" id="KW-0378">Hydrolase</keyword>
<dbReference type="InterPro" id="IPR001915">
    <property type="entry name" value="Peptidase_M48"/>
</dbReference>
<dbReference type="PANTHER" id="PTHR22726:SF1">
    <property type="entry name" value="METALLOENDOPEPTIDASE OMA1, MITOCHONDRIAL"/>
    <property type="match status" value="1"/>
</dbReference>
<name>A0ABW8Z7D2_9BURK</name>
<feature type="domain" description="DUF7092" evidence="9">
    <location>
        <begin position="5"/>
        <end position="87"/>
    </location>
</feature>
<evidence type="ECO:0000256" key="7">
    <source>
        <dbReference type="SAM" id="Phobius"/>
    </source>
</evidence>
<dbReference type="EMBL" id="JAQQFR010000006">
    <property type="protein sequence ID" value="MFL9878934.1"/>
    <property type="molecule type" value="Genomic_DNA"/>
</dbReference>
<evidence type="ECO:0000256" key="1">
    <source>
        <dbReference type="ARBA" id="ARBA00022670"/>
    </source>
</evidence>
<dbReference type="PANTHER" id="PTHR22726">
    <property type="entry name" value="METALLOENDOPEPTIDASE OMA1"/>
    <property type="match status" value="1"/>
</dbReference>
<evidence type="ECO:0000256" key="3">
    <source>
        <dbReference type="ARBA" id="ARBA00022801"/>
    </source>
</evidence>
<keyword evidence="4 6" id="KW-0862">Zinc</keyword>
<keyword evidence="1 6" id="KW-0645">Protease</keyword>
<protein>
    <submittedName>
        <fullName evidence="10">M48 family metallopeptidase</fullName>
    </submittedName>
</protein>
<evidence type="ECO:0000259" key="9">
    <source>
        <dbReference type="Pfam" id="PF23368"/>
    </source>
</evidence>
<evidence type="ECO:0000256" key="6">
    <source>
        <dbReference type="RuleBase" id="RU003983"/>
    </source>
</evidence>
<proteinExistence type="inferred from homology"/>
<dbReference type="Proteomes" id="UP001629214">
    <property type="component" value="Unassembled WGS sequence"/>
</dbReference>
<keyword evidence="2" id="KW-0479">Metal-binding</keyword>
<keyword evidence="11" id="KW-1185">Reference proteome</keyword>
<keyword evidence="7" id="KW-0812">Transmembrane</keyword>
<comment type="caution">
    <text evidence="10">The sequence shown here is derived from an EMBL/GenBank/DDBJ whole genome shotgun (WGS) entry which is preliminary data.</text>
</comment>
<keyword evidence="7" id="KW-1133">Transmembrane helix</keyword>
<evidence type="ECO:0000256" key="2">
    <source>
        <dbReference type="ARBA" id="ARBA00022723"/>
    </source>
</evidence>
<feature type="transmembrane region" description="Helical" evidence="7">
    <location>
        <begin position="105"/>
        <end position="124"/>
    </location>
</feature>
<gene>
    <name evidence="10" type="ORF">PQR63_11105</name>
</gene>
<comment type="cofactor">
    <cofactor evidence="6">
        <name>Zn(2+)</name>
        <dbReference type="ChEBI" id="CHEBI:29105"/>
    </cofactor>
    <text evidence="6">Binds 1 zinc ion per subunit.</text>
</comment>